<dbReference type="OrthoDB" id="6251714at2759"/>
<comment type="similarity">
    <text evidence="1">Belongs to the short-chain dehydrogenases/reductases (SDR) family.</text>
</comment>
<dbReference type="PANTHER" id="PTHR42901">
    <property type="entry name" value="ALCOHOL DEHYDROGENASE"/>
    <property type="match status" value="1"/>
</dbReference>
<dbReference type="Pfam" id="PF00106">
    <property type="entry name" value="adh_short"/>
    <property type="match status" value="1"/>
</dbReference>
<dbReference type="InterPro" id="IPR036291">
    <property type="entry name" value="NAD(P)-bd_dom_sf"/>
</dbReference>
<reference evidence="3" key="1">
    <citation type="submission" date="2022-07" db="EMBL/GenBank/DDBJ databases">
        <title>Phylogenomic reconstructions and comparative analyses of Kickxellomycotina fungi.</title>
        <authorList>
            <person name="Reynolds N.K."/>
            <person name="Stajich J.E."/>
            <person name="Barry K."/>
            <person name="Grigoriev I.V."/>
            <person name="Crous P."/>
            <person name="Smith M.E."/>
        </authorList>
    </citation>
    <scope>NUCLEOTIDE SEQUENCE</scope>
    <source>
        <strain evidence="3">NBRC 100468</strain>
    </source>
</reference>
<comment type="caution">
    <text evidence="3">The sequence shown here is derived from an EMBL/GenBank/DDBJ whole genome shotgun (WGS) entry which is preliminary data.</text>
</comment>
<evidence type="ECO:0000256" key="1">
    <source>
        <dbReference type="ARBA" id="ARBA00006484"/>
    </source>
</evidence>
<organism evidence="3 4">
    <name type="scientific">Mycoemilia scoparia</name>
    <dbReference type="NCBI Taxonomy" id="417184"/>
    <lineage>
        <taxon>Eukaryota</taxon>
        <taxon>Fungi</taxon>
        <taxon>Fungi incertae sedis</taxon>
        <taxon>Zoopagomycota</taxon>
        <taxon>Kickxellomycotina</taxon>
        <taxon>Kickxellomycetes</taxon>
        <taxon>Kickxellales</taxon>
        <taxon>Kickxellaceae</taxon>
        <taxon>Mycoemilia</taxon>
    </lineage>
</organism>
<dbReference type="FunFam" id="3.40.50.720:FF:000047">
    <property type="entry name" value="NADP-dependent L-serine/L-allo-threonine dehydrogenase"/>
    <property type="match status" value="1"/>
</dbReference>
<dbReference type="SUPFAM" id="SSF51735">
    <property type="entry name" value="NAD(P)-binding Rossmann-fold domains"/>
    <property type="match status" value="1"/>
</dbReference>
<keyword evidence="4" id="KW-1185">Reference proteome</keyword>
<evidence type="ECO:0000256" key="2">
    <source>
        <dbReference type="ARBA" id="ARBA00023002"/>
    </source>
</evidence>
<dbReference type="InterPro" id="IPR002347">
    <property type="entry name" value="SDR_fam"/>
</dbReference>
<name>A0A9W8AB29_9FUNG</name>
<sequence>MPASDSVYRMLFSTHSIVTKCLSVGSKRLSTTAPVYTQPLRGKNVFITGASSGIGRACATKFAEAGSNIIISARRAGRLEALRSQIKKDHSECLVHAQTLDVTDRSSVNNFVRSIPDELRNIDVLVCNAGLVLGLDPLLDVKPEHMDTMLDTNVKGLVYCIQAMLPQMIEKGGHIVNLGSIAGNESDRNMPGYELLHMSTRTSQDHYMHPTRLDTNKEYVCLCTLVSTGMVETEFSKVRFHGDEVAAKSVYKGITPLTAEDIADLIVFATSRPSHVEIADMVVFPHGQATATLSHRKST</sequence>
<dbReference type="Proteomes" id="UP001150538">
    <property type="component" value="Unassembled WGS sequence"/>
</dbReference>
<dbReference type="EMBL" id="JANBPU010000006">
    <property type="protein sequence ID" value="KAJ1921170.1"/>
    <property type="molecule type" value="Genomic_DNA"/>
</dbReference>
<evidence type="ECO:0000313" key="3">
    <source>
        <dbReference type="EMBL" id="KAJ1921170.1"/>
    </source>
</evidence>
<dbReference type="PRINTS" id="PR00081">
    <property type="entry name" value="GDHRDH"/>
</dbReference>
<gene>
    <name evidence="3" type="ORF">H4219_000768</name>
</gene>
<dbReference type="PANTHER" id="PTHR42901:SF1">
    <property type="entry name" value="ALCOHOL DEHYDROGENASE"/>
    <property type="match status" value="1"/>
</dbReference>
<keyword evidence="2" id="KW-0560">Oxidoreductase</keyword>
<proteinExistence type="inferred from homology"/>
<dbReference type="GO" id="GO:0016616">
    <property type="term" value="F:oxidoreductase activity, acting on the CH-OH group of donors, NAD or NADP as acceptor"/>
    <property type="evidence" value="ECO:0007669"/>
    <property type="project" value="UniProtKB-ARBA"/>
</dbReference>
<evidence type="ECO:0000313" key="4">
    <source>
        <dbReference type="Proteomes" id="UP001150538"/>
    </source>
</evidence>
<accession>A0A9W8AB29</accession>
<dbReference type="Gene3D" id="3.40.50.720">
    <property type="entry name" value="NAD(P)-binding Rossmann-like Domain"/>
    <property type="match status" value="1"/>
</dbReference>
<dbReference type="AlphaFoldDB" id="A0A9W8AB29"/>
<protein>
    <submittedName>
        <fullName evidence="3">Uncharacterized protein</fullName>
    </submittedName>
</protein>